<keyword evidence="1" id="KW-0472">Membrane</keyword>
<dbReference type="PANTHER" id="PTHR45815:SF3">
    <property type="entry name" value="PROTEIN DISULFIDE-ISOMERASE A6"/>
    <property type="match status" value="1"/>
</dbReference>
<reference evidence="3 4" key="1">
    <citation type="journal article" date="2014" name="Genome Biol. Evol.">
        <title>The secreted proteins of Achlya hypogyna and Thraustotheca clavata identify the ancestral oomycete secretome and reveal gene acquisitions by horizontal gene transfer.</title>
        <authorList>
            <person name="Misner I."/>
            <person name="Blouin N."/>
            <person name="Leonard G."/>
            <person name="Richards T.A."/>
            <person name="Lane C.E."/>
        </authorList>
    </citation>
    <scope>NUCLEOTIDE SEQUENCE [LARGE SCALE GENOMIC DNA]</scope>
    <source>
        <strain evidence="3 4">ATCC 34112</strain>
    </source>
</reference>
<dbReference type="PANTHER" id="PTHR45815">
    <property type="entry name" value="PROTEIN DISULFIDE-ISOMERASE A6"/>
    <property type="match status" value="1"/>
</dbReference>
<gene>
    <name evidence="3" type="ORF">THRCLA_09925</name>
</gene>
<evidence type="ECO:0000259" key="2">
    <source>
        <dbReference type="PROSITE" id="PS51352"/>
    </source>
</evidence>
<dbReference type="InterPro" id="IPR013766">
    <property type="entry name" value="Thioredoxin_domain"/>
</dbReference>
<dbReference type="Pfam" id="PF00085">
    <property type="entry name" value="Thioredoxin"/>
    <property type="match status" value="2"/>
</dbReference>
<comment type="caution">
    <text evidence="3">The sequence shown here is derived from an EMBL/GenBank/DDBJ whole genome shotgun (WGS) entry which is preliminary data.</text>
</comment>
<feature type="domain" description="Thioredoxin" evidence="2">
    <location>
        <begin position="168"/>
        <end position="312"/>
    </location>
</feature>
<feature type="transmembrane region" description="Helical" evidence="1">
    <location>
        <begin position="324"/>
        <end position="344"/>
    </location>
</feature>
<dbReference type="CDD" id="cd02961">
    <property type="entry name" value="PDI_a_family"/>
    <property type="match status" value="2"/>
</dbReference>
<dbReference type="GO" id="GO:0015035">
    <property type="term" value="F:protein-disulfide reductase activity"/>
    <property type="evidence" value="ECO:0007669"/>
    <property type="project" value="TreeGrafter"/>
</dbReference>
<accession>A0A1V9YU38</accession>
<evidence type="ECO:0000313" key="4">
    <source>
        <dbReference type="Proteomes" id="UP000243217"/>
    </source>
</evidence>
<dbReference type="AlphaFoldDB" id="A0A1V9YU38"/>
<dbReference type="EMBL" id="JNBS01002862">
    <property type="protein sequence ID" value="OQR89093.1"/>
    <property type="molecule type" value="Genomic_DNA"/>
</dbReference>
<keyword evidence="1" id="KW-0812">Transmembrane</keyword>
<dbReference type="GO" id="GO:0005788">
    <property type="term" value="C:endoplasmic reticulum lumen"/>
    <property type="evidence" value="ECO:0007669"/>
    <property type="project" value="TreeGrafter"/>
</dbReference>
<dbReference type="SUPFAM" id="SSF52833">
    <property type="entry name" value="Thioredoxin-like"/>
    <property type="match status" value="2"/>
</dbReference>
<proteinExistence type="predicted"/>
<protein>
    <submittedName>
        <fullName evidence="3">Thioredoxin domain containing 5-like</fullName>
    </submittedName>
</protein>
<dbReference type="GO" id="GO:0034976">
    <property type="term" value="P:response to endoplasmic reticulum stress"/>
    <property type="evidence" value="ECO:0007669"/>
    <property type="project" value="TreeGrafter"/>
</dbReference>
<sequence>MRFAVTGYPWLVLLHQGRLYEFDGIRDPKLMTAFALEDYATKDSIAIPSPGIEAIAESSEIPLHVTKLTTSDLKNLDKAFVMIHAPWCGHCNKLLPTFGKAATQLLGLVTFGSIDGTDPVNQPILSAFNVKSYPTVLMLHDNSYTPYDGDRSLNSLVSFASSGYLDAKDKTRPMPMITTSKTSKDAMKEDTVEMAKSIHVVEWTADVFDTVMQGPPKSKPELFLVEFYAQWCGPCRAFSSVYEDIASELKKSSGIVVARIDGALEEELRTRMNIENYPTILLVDKSNRRMYKYGSKERTKSAIMEFVNGGYVSRKAIALPQPPSAFYLALYVIWYFALDLLQLVQNQFDLAIAILLIGCTIGYVFAKKFSGKKSIDVKTSKKKIA</sequence>
<dbReference type="InterPro" id="IPR036249">
    <property type="entry name" value="Thioredoxin-like_sf"/>
</dbReference>
<organism evidence="3 4">
    <name type="scientific">Thraustotheca clavata</name>
    <dbReference type="NCBI Taxonomy" id="74557"/>
    <lineage>
        <taxon>Eukaryota</taxon>
        <taxon>Sar</taxon>
        <taxon>Stramenopiles</taxon>
        <taxon>Oomycota</taxon>
        <taxon>Saprolegniomycetes</taxon>
        <taxon>Saprolegniales</taxon>
        <taxon>Achlyaceae</taxon>
        <taxon>Thraustotheca</taxon>
    </lineage>
</organism>
<evidence type="ECO:0000313" key="3">
    <source>
        <dbReference type="EMBL" id="OQR89093.1"/>
    </source>
</evidence>
<dbReference type="STRING" id="74557.A0A1V9YU38"/>
<keyword evidence="4" id="KW-1185">Reference proteome</keyword>
<dbReference type="Proteomes" id="UP000243217">
    <property type="component" value="Unassembled WGS sequence"/>
</dbReference>
<dbReference type="InterPro" id="IPR017937">
    <property type="entry name" value="Thioredoxin_CS"/>
</dbReference>
<name>A0A1V9YU38_9STRA</name>
<dbReference type="Gene3D" id="3.40.30.10">
    <property type="entry name" value="Glutaredoxin"/>
    <property type="match status" value="2"/>
</dbReference>
<dbReference type="OrthoDB" id="427280at2759"/>
<dbReference type="PROSITE" id="PS51352">
    <property type="entry name" value="THIOREDOXIN_2"/>
    <property type="match status" value="2"/>
</dbReference>
<feature type="domain" description="Thioredoxin" evidence="2">
    <location>
        <begin position="43"/>
        <end position="165"/>
    </location>
</feature>
<feature type="transmembrane region" description="Helical" evidence="1">
    <location>
        <begin position="350"/>
        <end position="366"/>
    </location>
</feature>
<evidence type="ECO:0000256" key="1">
    <source>
        <dbReference type="SAM" id="Phobius"/>
    </source>
</evidence>
<keyword evidence="1" id="KW-1133">Transmembrane helix</keyword>
<dbReference type="PROSITE" id="PS00194">
    <property type="entry name" value="THIOREDOXIN_1"/>
    <property type="match status" value="1"/>
</dbReference>